<dbReference type="Pfam" id="PF01327">
    <property type="entry name" value="Pep_deformylase"/>
    <property type="match status" value="1"/>
</dbReference>
<keyword evidence="3 5" id="KW-0378">Hydrolase</keyword>
<dbReference type="EMBL" id="FZNY01000006">
    <property type="protein sequence ID" value="SNS08505.1"/>
    <property type="molecule type" value="Genomic_DNA"/>
</dbReference>
<dbReference type="InterPro" id="IPR023635">
    <property type="entry name" value="Peptide_deformylase"/>
</dbReference>
<dbReference type="AlphaFoldDB" id="A0A239BK29"/>
<comment type="cofactor">
    <cofactor evidence="5">
        <name>Fe(2+)</name>
        <dbReference type="ChEBI" id="CHEBI:29033"/>
    </cofactor>
    <text evidence="5">Binds 1 Fe(2+) ion.</text>
</comment>
<keyword evidence="4 5" id="KW-0648">Protein biosynthesis</keyword>
<dbReference type="EC" id="3.5.1.88" evidence="5"/>
<evidence type="ECO:0000313" key="6">
    <source>
        <dbReference type="EMBL" id="SNS08505.1"/>
    </source>
</evidence>
<accession>A0A239BK29</accession>
<dbReference type="OrthoDB" id="9784988at2"/>
<dbReference type="CDD" id="cd00487">
    <property type="entry name" value="Pep_deformylase"/>
    <property type="match status" value="1"/>
</dbReference>
<evidence type="ECO:0000256" key="5">
    <source>
        <dbReference type="HAMAP-Rule" id="MF_00163"/>
    </source>
</evidence>
<comment type="catalytic activity">
    <reaction evidence="5">
        <text>N-terminal N-formyl-L-methionyl-[peptide] + H2O = N-terminal L-methionyl-[peptide] + formate</text>
        <dbReference type="Rhea" id="RHEA:24420"/>
        <dbReference type="Rhea" id="RHEA-COMP:10639"/>
        <dbReference type="Rhea" id="RHEA-COMP:10640"/>
        <dbReference type="ChEBI" id="CHEBI:15377"/>
        <dbReference type="ChEBI" id="CHEBI:15740"/>
        <dbReference type="ChEBI" id="CHEBI:49298"/>
        <dbReference type="ChEBI" id="CHEBI:64731"/>
        <dbReference type="EC" id="3.5.1.88"/>
    </reaction>
</comment>
<dbReference type="GO" id="GO:0042586">
    <property type="term" value="F:peptide deformylase activity"/>
    <property type="evidence" value="ECO:0007669"/>
    <property type="project" value="UniProtKB-UniRule"/>
</dbReference>
<feature type="binding site" evidence="5">
    <location>
        <position position="147"/>
    </location>
    <ligand>
        <name>Fe cation</name>
        <dbReference type="ChEBI" id="CHEBI:24875"/>
    </ligand>
</feature>
<dbReference type="FunFam" id="3.90.45.10:FF:000003">
    <property type="entry name" value="Peptide deformylase"/>
    <property type="match status" value="1"/>
</dbReference>
<dbReference type="GO" id="GO:0046872">
    <property type="term" value="F:metal ion binding"/>
    <property type="evidence" value="ECO:0007669"/>
    <property type="project" value="UniProtKB-KW"/>
</dbReference>
<sequence length="174" mass="20185">MAVLDVIKMGNPLLRKTSILIHEELKTSEFQQTIDDLIETMRFQNGAGIAAPQVGILKRVFTMEMKENPRYPNKTPFPLYIAINPEIEILDDTLVDSWEGCLSIPNIRGKLKRYKRVLLKGTDRHGESFQEELDDFASIVAQHELDHLNGTLLIDRMESMETLTFQEEYEKYWI</sequence>
<dbReference type="Proteomes" id="UP000198379">
    <property type="component" value="Unassembled WGS sequence"/>
</dbReference>
<dbReference type="NCBIfam" id="TIGR00079">
    <property type="entry name" value="pept_deformyl"/>
    <property type="match status" value="1"/>
</dbReference>
<comment type="function">
    <text evidence="5">Removes the formyl group from the N-terminal Met of newly synthesized proteins. Requires at least a dipeptide for an efficient rate of reaction. N-terminal L-methionine is a prerequisite for activity but the enzyme has broad specificity at other positions.</text>
</comment>
<dbReference type="InterPro" id="IPR036821">
    <property type="entry name" value="Peptide_deformylase_sf"/>
</dbReference>
<dbReference type="PANTHER" id="PTHR10458:SF22">
    <property type="entry name" value="PEPTIDE DEFORMYLASE"/>
    <property type="match status" value="1"/>
</dbReference>
<evidence type="ECO:0000256" key="4">
    <source>
        <dbReference type="ARBA" id="ARBA00022917"/>
    </source>
</evidence>
<keyword evidence="2 5" id="KW-0479">Metal-binding</keyword>
<gene>
    <name evidence="5" type="primary">def</name>
    <name evidence="6" type="ORF">SAMN06265376_106258</name>
</gene>
<comment type="similarity">
    <text evidence="1 5">Belongs to the polypeptide deformylase family.</text>
</comment>
<reference evidence="6 7" key="1">
    <citation type="submission" date="2017-06" db="EMBL/GenBank/DDBJ databases">
        <authorList>
            <person name="Kim H.J."/>
            <person name="Triplett B.A."/>
        </authorList>
    </citation>
    <scope>NUCLEOTIDE SEQUENCE [LARGE SCALE GENOMIC DNA]</scope>
    <source>
        <strain evidence="6 7">DSM 25597</strain>
    </source>
</reference>
<dbReference type="NCBIfam" id="NF001159">
    <property type="entry name" value="PRK00150.1-3"/>
    <property type="match status" value="1"/>
</dbReference>
<name>A0A239BK29_9FLAO</name>
<dbReference type="Gene3D" id="3.90.45.10">
    <property type="entry name" value="Peptide deformylase"/>
    <property type="match status" value="1"/>
</dbReference>
<evidence type="ECO:0000256" key="1">
    <source>
        <dbReference type="ARBA" id="ARBA00010759"/>
    </source>
</evidence>
<dbReference type="GO" id="GO:0006412">
    <property type="term" value="P:translation"/>
    <property type="evidence" value="ECO:0007669"/>
    <property type="project" value="UniProtKB-UniRule"/>
</dbReference>
<organism evidence="6 7">
    <name type="scientific">Dokdonia pacifica</name>
    <dbReference type="NCBI Taxonomy" id="1627892"/>
    <lineage>
        <taxon>Bacteria</taxon>
        <taxon>Pseudomonadati</taxon>
        <taxon>Bacteroidota</taxon>
        <taxon>Flavobacteriia</taxon>
        <taxon>Flavobacteriales</taxon>
        <taxon>Flavobacteriaceae</taxon>
        <taxon>Dokdonia</taxon>
    </lineage>
</organism>
<evidence type="ECO:0000256" key="3">
    <source>
        <dbReference type="ARBA" id="ARBA00022801"/>
    </source>
</evidence>
<keyword evidence="7" id="KW-1185">Reference proteome</keyword>
<evidence type="ECO:0000313" key="7">
    <source>
        <dbReference type="Proteomes" id="UP000198379"/>
    </source>
</evidence>
<dbReference type="RefSeq" id="WP_089372863.1">
    <property type="nucleotide sequence ID" value="NZ_BMEP01000005.1"/>
</dbReference>
<dbReference type="HAMAP" id="MF_00163">
    <property type="entry name" value="Pep_deformylase"/>
    <property type="match status" value="1"/>
</dbReference>
<evidence type="ECO:0000256" key="2">
    <source>
        <dbReference type="ARBA" id="ARBA00022723"/>
    </source>
</evidence>
<dbReference type="PIRSF" id="PIRSF004749">
    <property type="entry name" value="Pep_def"/>
    <property type="match status" value="1"/>
</dbReference>
<feature type="binding site" evidence="5">
    <location>
        <position position="143"/>
    </location>
    <ligand>
        <name>Fe cation</name>
        <dbReference type="ChEBI" id="CHEBI:24875"/>
    </ligand>
</feature>
<protein>
    <recommendedName>
        <fullName evidence="5">Peptide deformylase</fullName>
        <shortName evidence="5">PDF</shortName>
        <ecNumber evidence="5">3.5.1.88</ecNumber>
    </recommendedName>
    <alternativeName>
        <fullName evidence="5">Polypeptide deformylase</fullName>
    </alternativeName>
</protein>
<proteinExistence type="inferred from homology"/>
<keyword evidence="5" id="KW-0408">Iron</keyword>
<feature type="active site" evidence="5">
    <location>
        <position position="144"/>
    </location>
</feature>
<feature type="binding site" evidence="5">
    <location>
        <position position="101"/>
    </location>
    <ligand>
        <name>Fe cation</name>
        <dbReference type="ChEBI" id="CHEBI:24875"/>
    </ligand>
</feature>
<dbReference type="PRINTS" id="PR01576">
    <property type="entry name" value="PDEFORMYLASE"/>
</dbReference>
<dbReference type="SUPFAM" id="SSF56420">
    <property type="entry name" value="Peptide deformylase"/>
    <property type="match status" value="1"/>
</dbReference>
<dbReference type="PANTHER" id="PTHR10458">
    <property type="entry name" value="PEPTIDE DEFORMYLASE"/>
    <property type="match status" value="1"/>
</dbReference>